<dbReference type="EMBL" id="KY612839">
    <property type="protein sequence ID" value="ARM71102.1"/>
    <property type="molecule type" value="Genomic_DNA"/>
</dbReference>
<accession>A0A1W6JV20</accession>
<proteinExistence type="predicted"/>
<gene>
    <name evidence="1" type="ORF">pVco5_113</name>
</gene>
<evidence type="ECO:0000313" key="2">
    <source>
        <dbReference type="Proteomes" id="UP000225564"/>
    </source>
</evidence>
<evidence type="ECO:0000313" key="1">
    <source>
        <dbReference type="EMBL" id="ARM71102.1"/>
    </source>
</evidence>
<reference evidence="1 2" key="1">
    <citation type="submission" date="2017-02" db="EMBL/GenBank/DDBJ databases">
        <title>Comeplete genome sequence of Bacteriophage pVco-5, that infects Vibrio corallilyticus.</title>
        <authorList>
            <person name="Kim H.J."/>
            <person name="Park S.C."/>
        </authorList>
    </citation>
    <scope>NUCLEOTIDE SEQUENCE [LARGE SCALE GENOMIC DNA]</scope>
</reference>
<keyword evidence="2" id="KW-1185">Reference proteome</keyword>
<name>A0A1W6JV20_9CAUD</name>
<sequence>MWNFNLNPNQSIAPNQPNAMPVTQPISPDQSALSSLASWGQDTFNRGAMFGDAQNTGWVAPSAQAVGALANAWTGFQQIDLMKNQLDFQKEAFNKNFANQRTLTNQALYDRARARSVGETGRGLGMSQEEFTTQYGVN</sequence>
<protein>
    <submittedName>
        <fullName evidence="1">Uncharacterized protein</fullName>
    </submittedName>
</protein>
<dbReference type="Proteomes" id="UP000225564">
    <property type="component" value="Segment"/>
</dbReference>
<organism evidence="1 2">
    <name type="scientific">Vibrio phage pVco-5</name>
    <dbReference type="NCBI Taxonomy" id="1965485"/>
    <lineage>
        <taxon>Viruses</taxon>
        <taxon>Duplodnaviria</taxon>
        <taxon>Heunggongvirae</taxon>
        <taxon>Uroviricota</taxon>
        <taxon>Caudoviricetes</taxon>
        <taxon>Schitoviridae</taxon>
        <taxon>Vicoquintavirus</taxon>
        <taxon>Vicoquintavirus Pvco5</taxon>
    </lineage>
</organism>